<dbReference type="InterPro" id="IPR036388">
    <property type="entry name" value="WH-like_DNA-bd_sf"/>
</dbReference>
<dbReference type="Pfam" id="PF08281">
    <property type="entry name" value="Sigma70_r4_2"/>
    <property type="match status" value="1"/>
</dbReference>
<evidence type="ECO:0000256" key="5">
    <source>
        <dbReference type="ARBA" id="ARBA00023163"/>
    </source>
</evidence>
<feature type="non-terminal residue" evidence="7">
    <location>
        <position position="1"/>
    </location>
</feature>
<comment type="caution">
    <text evidence="7">The sequence shown here is derived from an EMBL/GenBank/DDBJ whole genome shotgun (WGS) entry which is preliminary data.</text>
</comment>
<dbReference type="SUPFAM" id="SSF88659">
    <property type="entry name" value="Sigma3 and sigma4 domains of RNA polymerase sigma factors"/>
    <property type="match status" value="1"/>
</dbReference>
<accession>A0AAE4UZY0</accession>
<dbReference type="GO" id="GO:0016987">
    <property type="term" value="F:sigma factor activity"/>
    <property type="evidence" value="ECO:0007669"/>
    <property type="project" value="UniProtKB-KW"/>
</dbReference>
<evidence type="ECO:0000313" key="8">
    <source>
        <dbReference type="Proteomes" id="UP001185863"/>
    </source>
</evidence>
<dbReference type="Gene3D" id="1.10.10.10">
    <property type="entry name" value="Winged helix-like DNA-binding domain superfamily/Winged helix DNA-binding domain"/>
    <property type="match status" value="1"/>
</dbReference>
<dbReference type="EMBL" id="JAWLUP010000025">
    <property type="protein sequence ID" value="MDV7265409.1"/>
    <property type="molecule type" value="Genomic_DNA"/>
</dbReference>
<sequence length="95" mass="10910">HRARHSEATSTSERRAVVTIDDKSATRPSTLVDALPERYRTVLRLRLAHQLPVEKVARILGTSTEAVLLMQHAAMNLLRRELADGRRNKVERWMQ</sequence>
<evidence type="ECO:0000256" key="3">
    <source>
        <dbReference type="ARBA" id="ARBA00023082"/>
    </source>
</evidence>
<keyword evidence="4 7" id="KW-0238">DNA-binding</keyword>
<dbReference type="Proteomes" id="UP001185863">
    <property type="component" value="Unassembled WGS sequence"/>
</dbReference>
<keyword evidence="2" id="KW-0805">Transcription regulation</keyword>
<dbReference type="GO" id="GO:0003677">
    <property type="term" value="F:DNA binding"/>
    <property type="evidence" value="ECO:0007669"/>
    <property type="project" value="UniProtKB-KW"/>
</dbReference>
<dbReference type="InterPro" id="IPR013249">
    <property type="entry name" value="RNA_pol_sigma70_r4_t2"/>
</dbReference>
<dbReference type="InterPro" id="IPR013324">
    <property type="entry name" value="RNA_pol_sigma_r3/r4-like"/>
</dbReference>
<evidence type="ECO:0000256" key="1">
    <source>
        <dbReference type="ARBA" id="ARBA00010641"/>
    </source>
</evidence>
<evidence type="ECO:0000256" key="2">
    <source>
        <dbReference type="ARBA" id="ARBA00023015"/>
    </source>
</evidence>
<dbReference type="GO" id="GO:0006352">
    <property type="term" value="P:DNA-templated transcription initiation"/>
    <property type="evidence" value="ECO:0007669"/>
    <property type="project" value="InterPro"/>
</dbReference>
<keyword evidence="3" id="KW-0731">Sigma factor</keyword>
<protein>
    <submittedName>
        <fullName evidence="7">Sigma factor-like helix-turn-helix DNA-binding protein</fullName>
    </submittedName>
</protein>
<comment type="similarity">
    <text evidence="1">Belongs to the sigma-70 factor family. ECF subfamily.</text>
</comment>
<evidence type="ECO:0000259" key="6">
    <source>
        <dbReference type="Pfam" id="PF08281"/>
    </source>
</evidence>
<dbReference type="AlphaFoldDB" id="A0AAE4UZY0"/>
<name>A0AAE4UZY0_9NOCA</name>
<feature type="domain" description="RNA polymerase sigma factor 70 region 4 type 2" evidence="6">
    <location>
        <begin position="30"/>
        <end position="67"/>
    </location>
</feature>
<keyword evidence="5" id="KW-0804">Transcription</keyword>
<gene>
    <name evidence="7" type="ORF">R4315_12730</name>
</gene>
<organism evidence="7 8">
    <name type="scientific">Rhodococcus oxybenzonivorans</name>
    <dbReference type="NCBI Taxonomy" id="1990687"/>
    <lineage>
        <taxon>Bacteria</taxon>
        <taxon>Bacillati</taxon>
        <taxon>Actinomycetota</taxon>
        <taxon>Actinomycetes</taxon>
        <taxon>Mycobacteriales</taxon>
        <taxon>Nocardiaceae</taxon>
        <taxon>Rhodococcus</taxon>
    </lineage>
</organism>
<reference evidence="7" key="1">
    <citation type="submission" date="2023-10" db="EMBL/GenBank/DDBJ databases">
        <title>Development of a sustainable strategy for remediation of hydrocarbon-contaminated territories based on the waste exchange concept.</title>
        <authorList>
            <person name="Krivoruchko A."/>
        </authorList>
    </citation>
    <scope>NUCLEOTIDE SEQUENCE</scope>
    <source>
        <strain evidence="7">IEGM 68</strain>
    </source>
</reference>
<dbReference type="RefSeq" id="WP_317769032.1">
    <property type="nucleotide sequence ID" value="NZ_JAWLUP010000025.1"/>
</dbReference>
<evidence type="ECO:0000256" key="4">
    <source>
        <dbReference type="ARBA" id="ARBA00023125"/>
    </source>
</evidence>
<proteinExistence type="inferred from homology"/>
<evidence type="ECO:0000313" key="7">
    <source>
        <dbReference type="EMBL" id="MDV7265409.1"/>
    </source>
</evidence>